<dbReference type="SUPFAM" id="SSF54814">
    <property type="entry name" value="Prokaryotic type KH domain (KH-domain type II)"/>
    <property type="match status" value="1"/>
</dbReference>
<reference evidence="1 2" key="1">
    <citation type="submission" date="2017-09" db="EMBL/GenBank/DDBJ databases">
        <authorList>
            <consortium name="International Durum Wheat Genome Sequencing Consortium (IDWGSC)"/>
            <person name="Milanesi L."/>
        </authorList>
    </citation>
    <scope>NUCLEOTIDE SEQUENCE [LARGE SCALE GENOMIC DNA]</scope>
    <source>
        <strain evidence="2">cv. Svevo</strain>
    </source>
</reference>
<dbReference type="GO" id="GO:0003723">
    <property type="term" value="F:RNA binding"/>
    <property type="evidence" value="ECO:0007669"/>
    <property type="project" value="InterPro"/>
</dbReference>
<proteinExistence type="predicted"/>
<dbReference type="GO" id="GO:0003735">
    <property type="term" value="F:structural constituent of ribosome"/>
    <property type="evidence" value="ECO:0007669"/>
    <property type="project" value="TreeGrafter"/>
</dbReference>
<evidence type="ECO:0000313" key="2">
    <source>
        <dbReference type="Proteomes" id="UP000324705"/>
    </source>
</evidence>
<evidence type="ECO:0000313" key="1">
    <source>
        <dbReference type="EMBL" id="VAI75363.1"/>
    </source>
</evidence>
<dbReference type="GO" id="GO:0022627">
    <property type="term" value="C:cytosolic small ribosomal subunit"/>
    <property type="evidence" value="ECO:0007669"/>
    <property type="project" value="TreeGrafter"/>
</dbReference>
<dbReference type="InterPro" id="IPR009019">
    <property type="entry name" value="KH_sf_prok-type"/>
</dbReference>
<dbReference type="Gramene" id="TRITD7Av1G134580.1">
    <property type="protein sequence ID" value="TRITD7Av1G134580.1"/>
    <property type="gene ID" value="TRITD7Av1G134580"/>
</dbReference>
<gene>
    <name evidence="1" type="ORF">TRITD_7Av1G134580</name>
</gene>
<dbReference type="Proteomes" id="UP000324705">
    <property type="component" value="Chromosome 7A"/>
</dbReference>
<dbReference type="InterPro" id="IPR057258">
    <property type="entry name" value="Ribosomal_uS3"/>
</dbReference>
<dbReference type="EMBL" id="LT934123">
    <property type="protein sequence ID" value="VAI75363.1"/>
    <property type="molecule type" value="Genomic_DNA"/>
</dbReference>
<accession>A0A9R1BNP0</accession>
<name>A0A9R1BNP0_TRITD</name>
<organism evidence="1 2">
    <name type="scientific">Triticum turgidum subsp. durum</name>
    <name type="common">Durum wheat</name>
    <name type="synonym">Triticum durum</name>
    <dbReference type="NCBI Taxonomy" id="4567"/>
    <lineage>
        <taxon>Eukaryota</taxon>
        <taxon>Viridiplantae</taxon>
        <taxon>Streptophyta</taxon>
        <taxon>Embryophyta</taxon>
        <taxon>Tracheophyta</taxon>
        <taxon>Spermatophyta</taxon>
        <taxon>Magnoliopsida</taxon>
        <taxon>Liliopsida</taxon>
        <taxon>Poales</taxon>
        <taxon>Poaceae</taxon>
        <taxon>BOP clade</taxon>
        <taxon>Pooideae</taxon>
        <taxon>Triticodae</taxon>
        <taxon>Triticeae</taxon>
        <taxon>Triticinae</taxon>
        <taxon>Triticum</taxon>
    </lineage>
</organism>
<evidence type="ECO:0008006" key="3">
    <source>
        <dbReference type="Google" id="ProtNLM"/>
    </source>
</evidence>
<dbReference type="OMA" id="EINYANQ"/>
<dbReference type="PANTHER" id="PTHR11760">
    <property type="entry name" value="30S/40S RIBOSOMAL PROTEIN S3"/>
    <property type="match status" value="1"/>
</dbReference>
<dbReference type="PANTHER" id="PTHR11760:SF42">
    <property type="entry name" value="SMALL RIBOSOMAL SUBUNIT PROTEIN US3C"/>
    <property type="match status" value="1"/>
</dbReference>
<keyword evidence="2" id="KW-1185">Reference proteome</keyword>
<protein>
    <recommendedName>
        <fullName evidence="3">Ribosomal protein S3</fullName>
    </recommendedName>
</protein>
<sequence length="110" mass="13235">MEQKINPLSFRLGTTQKHHSFWFVQPKNYSEEIQKEIDMIHIIIHIGFPNLLPIKGEIKELDKDLQKEINYANQRFNISIEKVKEPYRQPNILAEYIAFQLKIEFHSERQ</sequence>
<dbReference type="AlphaFoldDB" id="A0A9R1BNP0"/>